<feature type="transmembrane region" description="Helical" evidence="1">
    <location>
        <begin position="178"/>
        <end position="197"/>
    </location>
</feature>
<sequence>MEARVLFAIALTILPWASAFAGIRAGLHDYSPAHLTLLRFLVASSVMLIYALWVRMPMPERRDWPAIFGLGFLGITVYHTALNFGQVTVKAGPAALLIAVGPVFVALMSYFFLRERLSAWGWLGIAVAFTGVALIAVGNHPGSFQLEPGALLIVLSAFVTSVYFVFQRRLARKYNPLNFTAYTIWAGTLPLLAFWPGLLAEVRAASPQATWSVIYLGVLPGGLSYLTWNYALSRAPASQVTSFLYVSPVLATLIAYLWLGEVPGLLALVGGGIALVGVIIVNTLGRVTKDA</sequence>
<evidence type="ECO:0000259" key="2">
    <source>
        <dbReference type="Pfam" id="PF00892"/>
    </source>
</evidence>
<dbReference type="AlphaFoldDB" id="A0A399DTM2"/>
<proteinExistence type="predicted"/>
<gene>
    <name evidence="3" type="primary">eamA_2</name>
    <name evidence="3" type="ORF">Mcate_02189</name>
</gene>
<feature type="domain" description="EamA" evidence="2">
    <location>
        <begin position="148"/>
        <end position="282"/>
    </location>
</feature>
<dbReference type="GO" id="GO:0016020">
    <property type="term" value="C:membrane"/>
    <property type="evidence" value="ECO:0007669"/>
    <property type="project" value="InterPro"/>
</dbReference>
<dbReference type="RefSeq" id="WP_027888238.1">
    <property type="nucleotide sequence ID" value="NZ_JBHSXZ010000032.1"/>
</dbReference>
<name>A0A399DTM2_9DEIN</name>
<feature type="transmembrane region" description="Helical" evidence="1">
    <location>
        <begin position="37"/>
        <end position="54"/>
    </location>
</feature>
<dbReference type="InterPro" id="IPR037185">
    <property type="entry name" value="EmrE-like"/>
</dbReference>
<keyword evidence="1" id="KW-0812">Transmembrane</keyword>
<dbReference type="InterPro" id="IPR000620">
    <property type="entry name" value="EamA_dom"/>
</dbReference>
<protein>
    <submittedName>
        <fullName evidence="3">Putative amino-acid metabolite efflux pump</fullName>
    </submittedName>
</protein>
<dbReference type="InterPro" id="IPR052756">
    <property type="entry name" value="Alkyne_AA_exporter"/>
</dbReference>
<dbReference type="OrthoDB" id="9799821at2"/>
<evidence type="ECO:0000313" key="4">
    <source>
        <dbReference type="Proteomes" id="UP000266089"/>
    </source>
</evidence>
<dbReference type="EMBL" id="QWKX01000064">
    <property type="protein sequence ID" value="RIH75545.1"/>
    <property type="molecule type" value="Genomic_DNA"/>
</dbReference>
<dbReference type="Proteomes" id="UP000266089">
    <property type="component" value="Unassembled WGS sequence"/>
</dbReference>
<keyword evidence="1" id="KW-0472">Membrane</keyword>
<feature type="transmembrane region" description="Helical" evidence="1">
    <location>
        <begin position="91"/>
        <end position="113"/>
    </location>
</feature>
<dbReference type="SUPFAM" id="SSF103481">
    <property type="entry name" value="Multidrug resistance efflux transporter EmrE"/>
    <property type="match status" value="2"/>
</dbReference>
<dbReference type="PANTHER" id="PTHR12715:SF4">
    <property type="entry name" value="EAMA DOMAIN-CONTAINING PROTEIN"/>
    <property type="match status" value="1"/>
</dbReference>
<comment type="caution">
    <text evidence="3">The sequence shown here is derived from an EMBL/GenBank/DDBJ whole genome shotgun (WGS) entry which is preliminary data.</text>
</comment>
<dbReference type="PANTHER" id="PTHR12715">
    <property type="entry name" value="TRANSPORTER, DRUG/METABOLITE EXPORTER FAMILY"/>
    <property type="match status" value="1"/>
</dbReference>
<organism evidence="3 4">
    <name type="scientific">Meiothermus taiwanensis</name>
    <dbReference type="NCBI Taxonomy" id="172827"/>
    <lineage>
        <taxon>Bacteria</taxon>
        <taxon>Thermotogati</taxon>
        <taxon>Deinococcota</taxon>
        <taxon>Deinococci</taxon>
        <taxon>Thermales</taxon>
        <taxon>Thermaceae</taxon>
        <taxon>Meiothermus</taxon>
    </lineage>
</organism>
<evidence type="ECO:0000313" key="3">
    <source>
        <dbReference type="EMBL" id="RIH75545.1"/>
    </source>
</evidence>
<dbReference type="Gene3D" id="1.10.3730.20">
    <property type="match status" value="2"/>
</dbReference>
<feature type="transmembrane region" description="Helical" evidence="1">
    <location>
        <begin position="66"/>
        <end position="85"/>
    </location>
</feature>
<accession>A0A399DTM2</accession>
<feature type="transmembrane region" description="Helical" evidence="1">
    <location>
        <begin position="120"/>
        <end position="137"/>
    </location>
</feature>
<dbReference type="Pfam" id="PF00892">
    <property type="entry name" value="EamA"/>
    <property type="match status" value="2"/>
</dbReference>
<feature type="transmembrane region" description="Helical" evidence="1">
    <location>
        <begin position="149"/>
        <end position="166"/>
    </location>
</feature>
<feature type="transmembrane region" description="Helical" evidence="1">
    <location>
        <begin position="209"/>
        <end position="228"/>
    </location>
</feature>
<evidence type="ECO:0000256" key="1">
    <source>
        <dbReference type="SAM" id="Phobius"/>
    </source>
</evidence>
<feature type="transmembrane region" description="Helical" evidence="1">
    <location>
        <begin position="265"/>
        <end position="285"/>
    </location>
</feature>
<keyword evidence="1" id="KW-1133">Transmembrane helix</keyword>
<reference evidence="3 4" key="1">
    <citation type="submission" date="2018-08" db="EMBL/GenBank/DDBJ databases">
        <title>Meiothermus cateniformans JCM 15151 genome sequencing project.</title>
        <authorList>
            <person name="Da Costa M.S."/>
            <person name="Albuquerque L."/>
            <person name="Raposo P."/>
            <person name="Froufe H.J.C."/>
            <person name="Barroso C.S."/>
            <person name="Egas C."/>
        </authorList>
    </citation>
    <scope>NUCLEOTIDE SEQUENCE [LARGE SCALE GENOMIC DNA]</scope>
    <source>
        <strain evidence="3 4">JCM 15151</strain>
    </source>
</reference>
<feature type="transmembrane region" description="Helical" evidence="1">
    <location>
        <begin position="240"/>
        <end position="259"/>
    </location>
</feature>
<feature type="domain" description="EamA" evidence="2">
    <location>
        <begin position="6"/>
        <end position="136"/>
    </location>
</feature>